<proteinExistence type="predicted"/>
<organism evidence="1 2">
    <name type="scientific">Candidatus Fonsibacter lacus</name>
    <dbReference type="NCBI Taxonomy" id="2576439"/>
    <lineage>
        <taxon>Bacteria</taxon>
        <taxon>Pseudomonadati</taxon>
        <taxon>Pseudomonadota</taxon>
        <taxon>Alphaproteobacteria</taxon>
        <taxon>Candidatus Pelagibacterales</taxon>
        <taxon>Candidatus Pelagibacterales incertae sedis</taxon>
        <taxon>Candidatus Fonsibacter</taxon>
    </lineage>
</organism>
<name>A0A965LLQ6_9PROT</name>
<evidence type="ECO:0000313" key="1">
    <source>
        <dbReference type="EMBL" id="NBR94630.1"/>
    </source>
</evidence>
<gene>
    <name evidence="1" type="ORF">EBT44_07475</name>
</gene>
<dbReference type="Proteomes" id="UP000740727">
    <property type="component" value="Unassembled WGS sequence"/>
</dbReference>
<evidence type="ECO:0000313" key="2">
    <source>
        <dbReference type="Proteomes" id="UP000740727"/>
    </source>
</evidence>
<reference evidence="1" key="1">
    <citation type="submission" date="2018-10" db="EMBL/GenBank/DDBJ databases">
        <title>Iterative Subtractive Binning of Freshwater Chronoseries Metagenomes Recovers Nearly Complete Genomes from over Four Hundred Novel Species.</title>
        <authorList>
            <person name="Rodriguez-R L.M."/>
            <person name="Tsementzi D."/>
            <person name="Luo C."/>
            <person name="Konstantinidis K.T."/>
        </authorList>
    </citation>
    <scope>NUCLEOTIDE SEQUENCE</scope>
    <source>
        <strain evidence="1">WB5_2A_028</strain>
    </source>
</reference>
<protein>
    <submittedName>
        <fullName evidence="1">Uncharacterized protein</fullName>
    </submittedName>
</protein>
<dbReference type="AlphaFoldDB" id="A0A965LLQ6"/>
<comment type="caution">
    <text evidence="1">The sequence shown here is derived from an EMBL/GenBank/DDBJ whole genome shotgun (WGS) entry which is preliminary data.</text>
</comment>
<dbReference type="EMBL" id="RFXN01000235">
    <property type="protein sequence ID" value="NBR94630.1"/>
    <property type="molecule type" value="Genomic_DNA"/>
</dbReference>
<sequence>MMKKKLLILLFIIFIPAANSFSSITKYFGSSNLNLDETGVINFLRYLEGTFYAEDIFLSRAAKLMSPMYYAISEDGKIGYGWFCRSTYSSDCSDDFGAFKATEYCKEYSGKKCFIFAYRDEIVWNNLNIRVKEFDFVKNIKLFKELNLFDEKSSQKVNKENYLQYIHMDNDKCSSDKNSVSLSKLRGANLDCLLPGRSEQSINDKSGNEVN</sequence>
<accession>A0A965LLQ6</accession>